<feature type="chain" id="PRO_5001775373" evidence="4">
    <location>
        <begin position="17"/>
        <end position="620"/>
    </location>
</feature>
<dbReference type="InterPro" id="IPR012132">
    <property type="entry name" value="GMC_OxRdtase"/>
</dbReference>
<feature type="domain" description="Glucose-methanol-choline oxidoreductase N-terminal" evidence="5">
    <location>
        <begin position="111"/>
        <end position="134"/>
    </location>
</feature>
<dbReference type="PANTHER" id="PTHR11552">
    <property type="entry name" value="GLUCOSE-METHANOL-CHOLINE GMC OXIDOREDUCTASE"/>
    <property type="match status" value="1"/>
</dbReference>
<dbReference type="GO" id="GO:0016614">
    <property type="term" value="F:oxidoreductase activity, acting on CH-OH group of donors"/>
    <property type="evidence" value="ECO:0007669"/>
    <property type="project" value="InterPro"/>
</dbReference>
<dbReference type="AlphaFoldDB" id="A0A084G3M9"/>
<dbReference type="Proteomes" id="UP000028545">
    <property type="component" value="Unassembled WGS sequence"/>
</dbReference>
<organism evidence="7 8">
    <name type="scientific">Pseudallescheria apiosperma</name>
    <name type="common">Scedosporium apiospermum</name>
    <dbReference type="NCBI Taxonomy" id="563466"/>
    <lineage>
        <taxon>Eukaryota</taxon>
        <taxon>Fungi</taxon>
        <taxon>Dikarya</taxon>
        <taxon>Ascomycota</taxon>
        <taxon>Pezizomycotina</taxon>
        <taxon>Sordariomycetes</taxon>
        <taxon>Hypocreomycetidae</taxon>
        <taxon>Microascales</taxon>
        <taxon>Microascaceae</taxon>
        <taxon>Scedosporium</taxon>
    </lineage>
</organism>
<evidence type="ECO:0000259" key="6">
    <source>
        <dbReference type="PROSITE" id="PS00624"/>
    </source>
</evidence>
<comment type="similarity">
    <text evidence="1 3">Belongs to the GMC oxidoreductase family.</text>
</comment>
<dbReference type="GO" id="GO:0044550">
    <property type="term" value="P:secondary metabolite biosynthetic process"/>
    <property type="evidence" value="ECO:0007669"/>
    <property type="project" value="TreeGrafter"/>
</dbReference>
<protein>
    <submittedName>
        <fullName evidence="7">Gmc oxidoreductase</fullName>
    </submittedName>
</protein>
<keyword evidence="2 3" id="KW-0274">FAD</keyword>
<evidence type="ECO:0000256" key="3">
    <source>
        <dbReference type="RuleBase" id="RU003968"/>
    </source>
</evidence>
<evidence type="ECO:0000256" key="2">
    <source>
        <dbReference type="PIRSR" id="PIRSR000137-2"/>
    </source>
</evidence>
<dbReference type="OrthoDB" id="269227at2759"/>
<dbReference type="HOGENOM" id="CLU_002865_6_1_1"/>
<keyword evidence="8" id="KW-1185">Reference proteome</keyword>
<feature type="binding site" evidence="2">
    <location>
        <position position="113"/>
    </location>
    <ligand>
        <name>FAD</name>
        <dbReference type="ChEBI" id="CHEBI:57692"/>
    </ligand>
</feature>
<dbReference type="PIRSF" id="PIRSF000137">
    <property type="entry name" value="Alcohol_oxidase"/>
    <property type="match status" value="1"/>
</dbReference>
<dbReference type="InterPro" id="IPR000172">
    <property type="entry name" value="GMC_OxRdtase_N"/>
</dbReference>
<keyword evidence="3" id="KW-0285">Flavoprotein</keyword>
<comment type="cofactor">
    <cofactor evidence="2">
        <name>FAD</name>
        <dbReference type="ChEBI" id="CHEBI:57692"/>
    </cofactor>
</comment>
<dbReference type="Pfam" id="PF05199">
    <property type="entry name" value="GMC_oxred_C"/>
    <property type="match status" value="1"/>
</dbReference>
<sequence length="620" mass="68001">MKAASHFFFLCAAVSGALIPRHSTIVSRDIDLESEYDFVIAGGGISGLTVADRLTEDPNVKVLVIEAGPFDLGEDSVLIPGAFNPVPYLWIPLLSVPQEALNNRSFNVPLGRVVGGGSVVNAMVFARAGKGEYHDWEELGATGWDWDDLLPENFTAPDDEYAATANISWVDSVHGNEGPVQCSYPNFFFEGSENWWNAALSAGLTTAGDPNGGNVAGLTWFPTVADFTTRTRSHARLNHYDRVEDVRPNYHILPEHTVSRVIFNGTRAIGVEYLPSKGGDVATVTASREVHLAAGAVHTPQILQLSGIGPRRLLEEFEIEIIADLPGVGQNFHDQPSIIIPYRVTNNIEPNMATLNTDEEYDAEQRALYDASREGPYVLTRGLSTTLALPPLSNVTSSWRDIIEEAQGRDPADFLPDDVDESVLSGYKLQREITLRQLGGQETPVSMMHWDTADSVRMYFLRPLSRGSIRINTTNPLDNPLIDFRTLTDPTDFDLVVASFLKNRDIMSQPTMAILGPEEQAPFGNNITDVDELKEILKSVVEPSSAHECCTAAMMPKERGGVVNPQMRVYDVEGLRVIDVSYWPMVLTAAPTATTYASGEKIADLIKLEYCLAGACDEED</sequence>
<comment type="caution">
    <text evidence="7">The sequence shown here is derived from an EMBL/GenBank/DDBJ whole genome shotgun (WGS) entry which is preliminary data.</text>
</comment>
<proteinExistence type="inferred from homology"/>
<dbReference type="PANTHER" id="PTHR11552:SF115">
    <property type="entry name" value="DEHYDROGENASE XPTC-RELATED"/>
    <property type="match status" value="1"/>
</dbReference>
<dbReference type="PROSITE" id="PS00623">
    <property type="entry name" value="GMC_OXRED_1"/>
    <property type="match status" value="1"/>
</dbReference>
<feature type="domain" description="Glucose-methanol-choline oxidoreductase N-terminal" evidence="6">
    <location>
        <begin position="295"/>
        <end position="309"/>
    </location>
</feature>
<dbReference type="KEGG" id="sapo:SAPIO_CDS6503"/>
<dbReference type="EMBL" id="JOWA01000104">
    <property type="protein sequence ID" value="KEZ41941.1"/>
    <property type="molecule type" value="Genomic_DNA"/>
</dbReference>
<dbReference type="SUPFAM" id="SSF51905">
    <property type="entry name" value="FAD/NAD(P)-binding domain"/>
    <property type="match status" value="1"/>
</dbReference>
<name>A0A084G3M9_PSEDA</name>
<reference evidence="7 8" key="1">
    <citation type="journal article" date="2014" name="Genome Announc.">
        <title>Draft genome sequence of the pathogenic fungus Scedosporium apiospermum.</title>
        <authorList>
            <person name="Vandeputte P."/>
            <person name="Ghamrawi S."/>
            <person name="Rechenmann M."/>
            <person name="Iltis A."/>
            <person name="Giraud S."/>
            <person name="Fleury M."/>
            <person name="Thornton C."/>
            <person name="Delhaes L."/>
            <person name="Meyer W."/>
            <person name="Papon N."/>
            <person name="Bouchara J.P."/>
        </authorList>
    </citation>
    <scope>NUCLEOTIDE SEQUENCE [LARGE SCALE GENOMIC DNA]</scope>
    <source>
        <strain evidence="7 8">IHEM 14462</strain>
    </source>
</reference>
<dbReference type="PROSITE" id="PS00624">
    <property type="entry name" value="GMC_OXRED_2"/>
    <property type="match status" value="1"/>
</dbReference>
<evidence type="ECO:0000259" key="5">
    <source>
        <dbReference type="PROSITE" id="PS00623"/>
    </source>
</evidence>
<dbReference type="RefSeq" id="XP_016641740.1">
    <property type="nucleotide sequence ID" value="XM_016788587.1"/>
</dbReference>
<evidence type="ECO:0000313" key="7">
    <source>
        <dbReference type="EMBL" id="KEZ41941.1"/>
    </source>
</evidence>
<feature type="binding site" evidence="2">
    <location>
        <begin position="121"/>
        <end position="124"/>
    </location>
    <ligand>
        <name>FAD</name>
        <dbReference type="ChEBI" id="CHEBI:57692"/>
    </ligand>
</feature>
<dbReference type="Gene3D" id="3.50.50.60">
    <property type="entry name" value="FAD/NAD(P)-binding domain"/>
    <property type="match status" value="1"/>
</dbReference>
<dbReference type="InterPro" id="IPR036188">
    <property type="entry name" value="FAD/NAD-bd_sf"/>
</dbReference>
<dbReference type="GO" id="GO:0050660">
    <property type="term" value="F:flavin adenine dinucleotide binding"/>
    <property type="evidence" value="ECO:0007669"/>
    <property type="project" value="InterPro"/>
</dbReference>
<dbReference type="VEuPathDB" id="FungiDB:SAPIO_CDS6503"/>
<feature type="binding site" evidence="2">
    <location>
        <position position="258"/>
    </location>
    <ligand>
        <name>FAD</name>
        <dbReference type="ChEBI" id="CHEBI:57692"/>
    </ligand>
</feature>
<dbReference type="SUPFAM" id="SSF54373">
    <property type="entry name" value="FAD-linked reductases, C-terminal domain"/>
    <property type="match status" value="1"/>
</dbReference>
<evidence type="ECO:0000313" key="8">
    <source>
        <dbReference type="Proteomes" id="UP000028545"/>
    </source>
</evidence>
<evidence type="ECO:0000256" key="1">
    <source>
        <dbReference type="ARBA" id="ARBA00010790"/>
    </source>
</evidence>
<keyword evidence="4" id="KW-0732">Signal</keyword>
<dbReference type="Pfam" id="PF00732">
    <property type="entry name" value="GMC_oxred_N"/>
    <property type="match status" value="1"/>
</dbReference>
<dbReference type="GeneID" id="27725575"/>
<evidence type="ECO:0000256" key="4">
    <source>
        <dbReference type="SAM" id="SignalP"/>
    </source>
</evidence>
<dbReference type="Gene3D" id="3.30.560.10">
    <property type="entry name" value="Glucose Oxidase, domain 3"/>
    <property type="match status" value="1"/>
</dbReference>
<accession>A0A084G3M9</accession>
<gene>
    <name evidence="7" type="ORF">SAPIO_CDS6503</name>
</gene>
<dbReference type="InterPro" id="IPR007867">
    <property type="entry name" value="GMC_OxRtase_C"/>
</dbReference>
<feature type="signal peptide" evidence="4">
    <location>
        <begin position="1"/>
        <end position="16"/>
    </location>
</feature>
<dbReference type="OMA" id="SNAHQCC"/>